<keyword evidence="2" id="KW-1185">Reference proteome</keyword>
<gene>
    <name evidence="1" type="ORF">MELE44368_06935</name>
</gene>
<proteinExistence type="predicted"/>
<protein>
    <submittedName>
        <fullName evidence="1">Uncharacterized protein</fullName>
    </submittedName>
</protein>
<evidence type="ECO:0000313" key="2">
    <source>
        <dbReference type="Proteomes" id="UP000287177"/>
    </source>
</evidence>
<reference evidence="1 2" key="1">
    <citation type="submission" date="2013-06" db="EMBL/GenBank/DDBJ databases">
        <title>The draft sequence of the Mycobacterium elephantis genome.</title>
        <authorList>
            <person name="Pettersson F.B."/>
            <person name="Das S."/>
            <person name="Dasgupta S."/>
            <person name="Bhattacharya A."/>
            <person name="Kirsebom L.A."/>
        </authorList>
    </citation>
    <scope>NUCLEOTIDE SEQUENCE [LARGE SCALE GENOMIC DNA]</scope>
    <source>
        <strain evidence="1 2">DSM 44368</strain>
    </source>
</reference>
<organism evidence="1 2">
    <name type="scientific">Mycolicibacterium elephantis DSM 44368</name>
    <dbReference type="NCBI Taxonomy" id="1335622"/>
    <lineage>
        <taxon>Bacteria</taxon>
        <taxon>Bacillati</taxon>
        <taxon>Actinomycetota</taxon>
        <taxon>Actinomycetes</taxon>
        <taxon>Mycobacteriales</taxon>
        <taxon>Mycobacteriaceae</taxon>
        <taxon>Mycolicibacterium</taxon>
    </lineage>
</organism>
<accession>A0A439DMV6</accession>
<dbReference type="AlphaFoldDB" id="A0A439DMV6"/>
<dbReference type="EMBL" id="ATDN01000056">
    <property type="protein sequence ID" value="RWA16340.1"/>
    <property type="molecule type" value="Genomic_DNA"/>
</dbReference>
<evidence type="ECO:0000313" key="1">
    <source>
        <dbReference type="EMBL" id="RWA16340.1"/>
    </source>
</evidence>
<sequence>MPGIITSRMIASGRTSRARSSAAGPLEAVWTSNPWNFRLTETSSTMLVSSSTTRTLASGFASAAAGMAIPPLSSLRM</sequence>
<name>A0A439DMV6_9MYCO</name>
<dbReference type="Proteomes" id="UP000287177">
    <property type="component" value="Unassembled WGS sequence"/>
</dbReference>
<comment type="caution">
    <text evidence="1">The sequence shown here is derived from an EMBL/GenBank/DDBJ whole genome shotgun (WGS) entry which is preliminary data.</text>
</comment>